<evidence type="ECO:0000259" key="2">
    <source>
        <dbReference type="Pfam" id="PF16788"/>
    </source>
</evidence>
<feature type="compositionally biased region" description="Low complexity" evidence="1">
    <location>
        <begin position="308"/>
        <end position="328"/>
    </location>
</feature>
<organism evidence="3 4">
    <name type="scientific">Scleropages formosus</name>
    <name type="common">Asian bonytongue</name>
    <name type="synonym">Osteoglossum formosum</name>
    <dbReference type="NCBI Taxonomy" id="113540"/>
    <lineage>
        <taxon>Eukaryota</taxon>
        <taxon>Metazoa</taxon>
        <taxon>Chordata</taxon>
        <taxon>Craniata</taxon>
        <taxon>Vertebrata</taxon>
        <taxon>Euteleostomi</taxon>
        <taxon>Actinopterygii</taxon>
        <taxon>Neopterygii</taxon>
        <taxon>Teleostei</taxon>
        <taxon>Osteoglossocephala</taxon>
        <taxon>Osteoglossomorpha</taxon>
        <taxon>Osteoglossiformes</taxon>
        <taxon>Osteoglossidae</taxon>
        <taxon>Scleropages</taxon>
    </lineage>
</organism>
<dbReference type="EMBL" id="JARO02003053">
    <property type="protein sequence ID" value="KPP71289.1"/>
    <property type="molecule type" value="Genomic_DNA"/>
</dbReference>
<feature type="region of interest" description="Disordered" evidence="1">
    <location>
        <begin position="227"/>
        <end position="367"/>
    </location>
</feature>
<sequence>MDVAVAEEPQKKVFRARKTMKMSDRQQLEFLHNSLPSSFSTTNTSSVLLPPLVNGNHSEEDLTDTEKEGQSRSSNDKKDGHHTSPVSPSPSPLALSLSLSPSPPSQNSEIRTCTPPTSSQHISPTSAVGENEDVGRGSPVTNEKGEETEVKMEKGEMKKNGEQTGLLVGDKEDGHLKSDWPSSLQGLPLGFTTSLNSQDKETTKDSKMISEEAMDTAPAAMVADYLTDDKRTGPALNTTIPSSPSLSPSHAPESDQEVKEGFLVLSEEDENQADGDEEKEKDASVEEQNGETMEREAETRYEEPVEASAAFSSSSPPSTSPFPLLTSSGEESTSVPQGVKRSLSKDTATNGQQIAEERGGKRQKVQGEELEAQLELKISANTAHRHKLEKVVQRLVEEQLRVLQLSVFDRTLQELRERVEKLDCATKHQHMLNTLQAKITRLAKKFGAANQAKENVRRPLEGITVSSFYGKRKTSSGMREDERDRGDPCKLFRLRLQ</sequence>
<feature type="compositionally biased region" description="Basic and acidic residues" evidence="1">
    <location>
        <begin position="143"/>
        <end position="161"/>
    </location>
</feature>
<dbReference type="Proteomes" id="UP000034805">
    <property type="component" value="Unassembled WGS sequence"/>
</dbReference>
<accession>A0A0N8K067</accession>
<protein>
    <recommendedName>
        <fullName evidence="2">ATF7-interacting protein protein binding domain-containing protein</fullName>
    </recommendedName>
</protein>
<dbReference type="GO" id="GO:0003712">
    <property type="term" value="F:transcription coregulator activity"/>
    <property type="evidence" value="ECO:0007669"/>
    <property type="project" value="TreeGrafter"/>
</dbReference>
<dbReference type="AlphaFoldDB" id="A0A0N8K067"/>
<feature type="compositionally biased region" description="Polar residues" evidence="1">
    <location>
        <begin position="180"/>
        <end position="197"/>
    </location>
</feature>
<proteinExistence type="predicted"/>
<feature type="compositionally biased region" description="Basic and acidic residues" evidence="1">
    <location>
        <begin position="169"/>
        <end position="178"/>
    </location>
</feature>
<dbReference type="InterPro" id="IPR031870">
    <property type="entry name" value="ATF7IP_BD"/>
</dbReference>
<dbReference type="PANTHER" id="PTHR23210">
    <property type="entry name" value="ACTIVATING TRANSCRIPTION FACTOR 7 INTERACTING PROTEIN"/>
    <property type="match status" value="1"/>
</dbReference>
<dbReference type="GO" id="GO:0005634">
    <property type="term" value="C:nucleus"/>
    <property type="evidence" value="ECO:0007669"/>
    <property type="project" value="TreeGrafter"/>
</dbReference>
<dbReference type="GO" id="GO:0006355">
    <property type="term" value="P:regulation of DNA-templated transcription"/>
    <property type="evidence" value="ECO:0007669"/>
    <property type="project" value="TreeGrafter"/>
</dbReference>
<name>A0A0N8K067_SCLFO</name>
<dbReference type="GO" id="GO:0005667">
    <property type="term" value="C:transcription regulator complex"/>
    <property type="evidence" value="ECO:0007669"/>
    <property type="project" value="TreeGrafter"/>
</dbReference>
<feature type="compositionally biased region" description="Basic and acidic residues" evidence="1">
    <location>
        <begin position="292"/>
        <end position="303"/>
    </location>
</feature>
<feature type="region of interest" description="Disordered" evidence="1">
    <location>
        <begin position="35"/>
        <end position="211"/>
    </location>
</feature>
<gene>
    <name evidence="3" type="ORF">Z043_109817</name>
</gene>
<evidence type="ECO:0000313" key="4">
    <source>
        <dbReference type="Proteomes" id="UP000034805"/>
    </source>
</evidence>
<dbReference type="PANTHER" id="PTHR23210:SF26">
    <property type="entry name" value="ACTIVATING TRANSCRIPTION FACTOR 7-INTERACTING PROTEIN 1"/>
    <property type="match status" value="1"/>
</dbReference>
<feature type="compositionally biased region" description="Basic and acidic residues" evidence="1">
    <location>
        <begin position="198"/>
        <end position="210"/>
    </location>
</feature>
<feature type="compositionally biased region" description="Polar residues" evidence="1">
    <location>
        <begin position="106"/>
        <end position="128"/>
    </location>
</feature>
<feature type="compositionally biased region" description="Basic and acidic residues" evidence="1">
    <location>
        <begin position="57"/>
        <end position="82"/>
    </location>
</feature>
<dbReference type="InterPro" id="IPR026085">
    <property type="entry name" value="ATF7-int"/>
</dbReference>
<feature type="compositionally biased region" description="Acidic residues" evidence="1">
    <location>
        <begin position="266"/>
        <end position="277"/>
    </location>
</feature>
<dbReference type="Pfam" id="PF16788">
    <property type="entry name" value="ATF7IP_BD"/>
    <property type="match status" value="1"/>
</dbReference>
<feature type="domain" description="ATF7-interacting protein protein binding" evidence="2">
    <location>
        <begin position="360"/>
        <end position="456"/>
    </location>
</feature>
<reference evidence="3 4" key="1">
    <citation type="submission" date="2015-08" db="EMBL/GenBank/DDBJ databases">
        <title>The genome of the Asian arowana (Scleropages formosus).</title>
        <authorList>
            <person name="Tan M.H."/>
            <person name="Gan H.M."/>
            <person name="Croft L.J."/>
            <person name="Austin C.M."/>
        </authorList>
    </citation>
    <scope>NUCLEOTIDE SEQUENCE [LARGE SCALE GENOMIC DNA]</scope>
    <source>
        <strain evidence="3">Aro1</strain>
    </source>
</reference>
<evidence type="ECO:0000313" key="3">
    <source>
        <dbReference type="EMBL" id="KPP71289.1"/>
    </source>
</evidence>
<comment type="caution">
    <text evidence="3">The sequence shown here is derived from an EMBL/GenBank/DDBJ whole genome shotgun (WGS) entry which is preliminary data.</text>
</comment>
<feature type="compositionally biased region" description="Low complexity" evidence="1">
    <location>
        <begin position="241"/>
        <end position="251"/>
    </location>
</feature>
<feature type="compositionally biased region" description="Polar residues" evidence="1">
    <location>
        <begin position="35"/>
        <end position="47"/>
    </location>
</feature>
<evidence type="ECO:0000256" key="1">
    <source>
        <dbReference type="SAM" id="MobiDB-lite"/>
    </source>
</evidence>